<keyword evidence="3 6" id="KW-0812">Transmembrane</keyword>
<keyword evidence="4 6" id="KW-1133">Transmembrane helix</keyword>
<evidence type="ECO:0000256" key="5">
    <source>
        <dbReference type="ARBA" id="ARBA00023136"/>
    </source>
</evidence>
<evidence type="ECO:0000256" key="4">
    <source>
        <dbReference type="ARBA" id="ARBA00022989"/>
    </source>
</evidence>
<dbReference type="PIRSF" id="PIRSF005859">
    <property type="entry name" value="PBR"/>
    <property type="match status" value="1"/>
</dbReference>
<evidence type="ECO:0000313" key="7">
    <source>
        <dbReference type="EMBL" id="MFC3967104.1"/>
    </source>
</evidence>
<evidence type="ECO:0000313" key="8">
    <source>
        <dbReference type="Proteomes" id="UP001595697"/>
    </source>
</evidence>
<comment type="caution">
    <text evidence="7">The sequence shown here is derived from an EMBL/GenBank/DDBJ whole genome shotgun (WGS) entry which is preliminary data.</text>
</comment>
<keyword evidence="8" id="KW-1185">Reference proteome</keyword>
<dbReference type="InterPro" id="IPR038330">
    <property type="entry name" value="TspO/MBR-related_sf"/>
</dbReference>
<keyword evidence="5 6" id="KW-0472">Membrane</keyword>
<evidence type="ECO:0000256" key="1">
    <source>
        <dbReference type="ARBA" id="ARBA00004141"/>
    </source>
</evidence>
<dbReference type="CDD" id="cd15904">
    <property type="entry name" value="TSPO_MBR"/>
    <property type="match status" value="1"/>
</dbReference>
<sequence length="150" mass="16805">MKKILIHVLFVAVVVALGALIGIANIPGEWYQALNKPPFNPPNWIFGPVWTTLYVLIGIAGARTWLASPSSSRMQIWFGQMALNFLWSPAFFGMESTVLGLIVIIPMLVLIALFIQRSWSRDRISALLFLPYVAWVSFATLLNLSLFILN</sequence>
<accession>A0ABV8E5W7</accession>
<dbReference type="PANTHER" id="PTHR10057">
    <property type="entry name" value="PERIPHERAL-TYPE BENZODIAZEPINE RECEPTOR"/>
    <property type="match status" value="1"/>
</dbReference>
<organism evidence="7 8">
    <name type="scientific">Rhizobium lemnae</name>
    <dbReference type="NCBI Taxonomy" id="1214924"/>
    <lineage>
        <taxon>Bacteria</taxon>
        <taxon>Pseudomonadati</taxon>
        <taxon>Pseudomonadota</taxon>
        <taxon>Alphaproteobacteria</taxon>
        <taxon>Hyphomicrobiales</taxon>
        <taxon>Rhizobiaceae</taxon>
        <taxon>Rhizobium/Agrobacterium group</taxon>
        <taxon>Rhizobium</taxon>
    </lineage>
</organism>
<name>A0ABV8E5W7_9HYPH</name>
<comment type="similarity">
    <text evidence="2">Belongs to the TspO/BZRP family.</text>
</comment>
<evidence type="ECO:0000256" key="6">
    <source>
        <dbReference type="SAM" id="Phobius"/>
    </source>
</evidence>
<feature type="transmembrane region" description="Helical" evidence="6">
    <location>
        <begin position="127"/>
        <end position="149"/>
    </location>
</feature>
<dbReference type="Gene3D" id="1.20.1260.100">
    <property type="entry name" value="TspO/MBR protein"/>
    <property type="match status" value="1"/>
</dbReference>
<comment type="subcellular location">
    <subcellularLocation>
        <location evidence="1">Membrane</location>
        <topology evidence="1">Multi-pass membrane protein</topology>
    </subcellularLocation>
</comment>
<dbReference type="Pfam" id="PF03073">
    <property type="entry name" value="TspO_MBR"/>
    <property type="match status" value="1"/>
</dbReference>
<protein>
    <submittedName>
        <fullName evidence="7">TspO/MBR family protein</fullName>
    </submittedName>
</protein>
<dbReference type="Proteomes" id="UP001595697">
    <property type="component" value="Unassembled WGS sequence"/>
</dbReference>
<evidence type="ECO:0000256" key="3">
    <source>
        <dbReference type="ARBA" id="ARBA00022692"/>
    </source>
</evidence>
<dbReference type="EMBL" id="JBHSBD010000008">
    <property type="protein sequence ID" value="MFC3967104.1"/>
    <property type="molecule type" value="Genomic_DNA"/>
</dbReference>
<feature type="transmembrane region" description="Helical" evidence="6">
    <location>
        <begin position="98"/>
        <end position="115"/>
    </location>
</feature>
<evidence type="ECO:0000256" key="2">
    <source>
        <dbReference type="ARBA" id="ARBA00007524"/>
    </source>
</evidence>
<gene>
    <name evidence="7" type="ORF">ACFOVS_02895</name>
</gene>
<feature type="transmembrane region" description="Helical" evidence="6">
    <location>
        <begin position="44"/>
        <end position="62"/>
    </location>
</feature>
<dbReference type="PANTHER" id="PTHR10057:SF0">
    <property type="entry name" value="TRANSLOCATOR PROTEIN"/>
    <property type="match status" value="1"/>
</dbReference>
<proteinExistence type="inferred from homology"/>
<dbReference type="RefSeq" id="WP_247260606.1">
    <property type="nucleotide sequence ID" value="NZ_JALJQZ010000010.1"/>
</dbReference>
<dbReference type="InterPro" id="IPR004307">
    <property type="entry name" value="TspO_MBR"/>
</dbReference>
<reference evidence="8" key="1">
    <citation type="journal article" date="2019" name="Int. J. Syst. Evol. Microbiol.">
        <title>The Global Catalogue of Microorganisms (GCM) 10K type strain sequencing project: providing services to taxonomists for standard genome sequencing and annotation.</title>
        <authorList>
            <consortium name="The Broad Institute Genomics Platform"/>
            <consortium name="The Broad Institute Genome Sequencing Center for Infectious Disease"/>
            <person name="Wu L."/>
            <person name="Ma J."/>
        </authorList>
    </citation>
    <scope>NUCLEOTIDE SEQUENCE [LARGE SCALE GENOMIC DNA]</scope>
    <source>
        <strain evidence="8">TBRC 5781</strain>
    </source>
</reference>
<feature type="transmembrane region" description="Helical" evidence="6">
    <location>
        <begin position="5"/>
        <end position="24"/>
    </location>
</feature>